<dbReference type="Pfam" id="PF10082">
    <property type="entry name" value="BBP2_2"/>
    <property type="match status" value="1"/>
</dbReference>
<protein>
    <recommendedName>
        <fullName evidence="2">Outer membrane protein beta-barrel domain-containing protein</fullName>
    </recommendedName>
</protein>
<dbReference type="SUPFAM" id="SSF56935">
    <property type="entry name" value="Porins"/>
    <property type="match status" value="1"/>
</dbReference>
<sequence>LNIIDAEIGYRILPKTTLLFEGYLGFLDYDSPLSSDSYYIETLLGLRGDLTSKLTVNLSGGLRHQDYESSDLTGSDDFTSFVARGGVDYYITDDDILNLSLERSIYESTYANMNYYNVNLISARYTHMFNNKISAGLFGSYQLNLYPGKSTEDGKTAKRYDHIFGTGCMVRYDIRKWISVELKYECLQRESRFSTFDYIDNLITIRGTVGF</sequence>
<proteinExistence type="predicted"/>
<reference evidence="1" key="1">
    <citation type="journal article" date="2014" name="Front. Microbiol.">
        <title>High frequency of phylogenetically diverse reductive dehalogenase-homologous genes in deep subseafloor sedimentary metagenomes.</title>
        <authorList>
            <person name="Kawai M."/>
            <person name="Futagami T."/>
            <person name="Toyoda A."/>
            <person name="Takaki Y."/>
            <person name="Nishi S."/>
            <person name="Hori S."/>
            <person name="Arai W."/>
            <person name="Tsubouchi T."/>
            <person name="Morono Y."/>
            <person name="Uchiyama I."/>
            <person name="Ito T."/>
            <person name="Fujiyama A."/>
            <person name="Inagaki F."/>
            <person name="Takami H."/>
        </authorList>
    </citation>
    <scope>NUCLEOTIDE SEQUENCE</scope>
    <source>
        <strain evidence="1">Expedition CK06-06</strain>
    </source>
</reference>
<comment type="caution">
    <text evidence="1">The sequence shown here is derived from an EMBL/GenBank/DDBJ whole genome shotgun (WGS) entry which is preliminary data.</text>
</comment>
<dbReference type="InterPro" id="IPR018759">
    <property type="entry name" value="BBP2_2"/>
</dbReference>
<dbReference type="EMBL" id="BARS01053637">
    <property type="protein sequence ID" value="GAG52787.1"/>
    <property type="molecule type" value="Genomic_DNA"/>
</dbReference>
<organism evidence="1">
    <name type="scientific">marine sediment metagenome</name>
    <dbReference type="NCBI Taxonomy" id="412755"/>
    <lineage>
        <taxon>unclassified sequences</taxon>
        <taxon>metagenomes</taxon>
        <taxon>ecological metagenomes</taxon>
    </lineage>
</organism>
<dbReference type="AlphaFoldDB" id="X0Z2P2"/>
<feature type="non-terminal residue" evidence="1">
    <location>
        <position position="1"/>
    </location>
</feature>
<name>X0Z2P2_9ZZZZ</name>
<evidence type="ECO:0000313" key="1">
    <source>
        <dbReference type="EMBL" id="GAG52787.1"/>
    </source>
</evidence>
<evidence type="ECO:0008006" key="2">
    <source>
        <dbReference type="Google" id="ProtNLM"/>
    </source>
</evidence>
<gene>
    <name evidence="1" type="ORF">S01H1_79547</name>
</gene>
<accession>X0Z2P2</accession>